<comment type="caution">
    <text evidence="9">The sequence shown here is derived from an EMBL/GenBank/DDBJ whole genome shotgun (WGS) entry which is preliminary data.</text>
</comment>
<dbReference type="Pfam" id="PF02472">
    <property type="entry name" value="ExbD"/>
    <property type="match status" value="1"/>
</dbReference>
<feature type="transmembrane region" description="Helical" evidence="8">
    <location>
        <begin position="29"/>
        <end position="50"/>
    </location>
</feature>
<reference evidence="9" key="1">
    <citation type="submission" date="2020-01" db="EMBL/GenBank/DDBJ databases">
        <authorList>
            <person name="Rat A."/>
        </authorList>
    </citation>
    <scope>NUCLEOTIDE SEQUENCE</scope>
    <source>
        <strain evidence="9">LMG 31231</strain>
    </source>
</reference>
<organism evidence="9 10">
    <name type="scientific">Neoroseomonas soli</name>
    <dbReference type="NCBI Taxonomy" id="1081025"/>
    <lineage>
        <taxon>Bacteria</taxon>
        <taxon>Pseudomonadati</taxon>
        <taxon>Pseudomonadota</taxon>
        <taxon>Alphaproteobacteria</taxon>
        <taxon>Acetobacterales</taxon>
        <taxon>Acetobacteraceae</taxon>
        <taxon>Neoroseomonas</taxon>
    </lineage>
</organism>
<evidence type="ECO:0000256" key="6">
    <source>
        <dbReference type="ARBA" id="ARBA00023136"/>
    </source>
</evidence>
<dbReference type="GO" id="GO:0022857">
    <property type="term" value="F:transmembrane transporter activity"/>
    <property type="evidence" value="ECO:0007669"/>
    <property type="project" value="InterPro"/>
</dbReference>
<protein>
    <submittedName>
        <fullName evidence="9">ExbD/TolR family protein</fullName>
    </submittedName>
</protein>
<evidence type="ECO:0000256" key="8">
    <source>
        <dbReference type="SAM" id="Phobius"/>
    </source>
</evidence>
<evidence type="ECO:0000256" key="5">
    <source>
        <dbReference type="ARBA" id="ARBA00022989"/>
    </source>
</evidence>
<dbReference type="AlphaFoldDB" id="A0A9X9X4A8"/>
<dbReference type="EMBL" id="JAAEDM010000127">
    <property type="protein sequence ID" value="MBR0674237.1"/>
    <property type="molecule type" value="Genomic_DNA"/>
</dbReference>
<comment type="similarity">
    <text evidence="2 7">Belongs to the ExbD/TolR family.</text>
</comment>
<gene>
    <name evidence="9" type="ORF">GXW76_23900</name>
</gene>
<name>A0A9X9X4A8_9PROT</name>
<reference evidence="9" key="2">
    <citation type="journal article" date="2021" name="Syst. Appl. Microbiol.">
        <title>Roseomonas hellenica sp. nov., isolated from roots of wild-growing Alkanna tinctoria.</title>
        <authorList>
            <person name="Rat A."/>
            <person name="Naranjo H.D."/>
            <person name="Lebbe L."/>
            <person name="Cnockaert M."/>
            <person name="Krigas N."/>
            <person name="Grigoriadou K."/>
            <person name="Maloupa E."/>
            <person name="Willems A."/>
        </authorList>
    </citation>
    <scope>NUCLEOTIDE SEQUENCE</scope>
    <source>
        <strain evidence="9">LMG 31231</strain>
    </source>
</reference>
<evidence type="ECO:0000256" key="2">
    <source>
        <dbReference type="ARBA" id="ARBA00005811"/>
    </source>
</evidence>
<keyword evidence="6 8" id="KW-0472">Membrane</keyword>
<dbReference type="PANTHER" id="PTHR30558">
    <property type="entry name" value="EXBD MEMBRANE COMPONENT OF PMF-DRIVEN MACROMOLECULE IMPORT SYSTEM"/>
    <property type="match status" value="1"/>
</dbReference>
<evidence type="ECO:0000256" key="4">
    <source>
        <dbReference type="ARBA" id="ARBA00022692"/>
    </source>
</evidence>
<comment type="subcellular location">
    <subcellularLocation>
        <location evidence="1">Cell membrane</location>
        <topology evidence="1">Single-pass membrane protein</topology>
    </subcellularLocation>
    <subcellularLocation>
        <location evidence="7">Cell membrane</location>
        <topology evidence="7">Single-pass type II membrane protein</topology>
    </subcellularLocation>
</comment>
<keyword evidence="3" id="KW-1003">Cell membrane</keyword>
<evidence type="ECO:0000256" key="3">
    <source>
        <dbReference type="ARBA" id="ARBA00022475"/>
    </source>
</evidence>
<keyword evidence="5 8" id="KW-1133">Transmembrane helix</keyword>
<dbReference type="RefSeq" id="WP_211864660.1">
    <property type="nucleotide sequence ID" value="NZ_JAAEDM010000127.1"/>
</dbReference>
<sequence length="147" mass="15313">MAFSMGGGAEDEDDAAPMSEINVTPFVDVMLVLLIIFMVAAPMMTSGVPVDLPRSAAPRAASPSPPVVLTVTRDGAVHIAEERIEESALAERLAALKEGNPDLVVHVRGDRAVAYGEVLRIMGRVTAAGIPRVSLIAEAEPSAAGVR</sequence>
<evidence type="ECO:0000313" key="9">
    <source>
        <dbReference type="EMBL" id="MBR0674237.1"/>
    </source>
</evidence>
<dbReference type="InterPro" id="IPR003400">
    <property type="entry name" value="ExbD"/>
</dbReference>
<keyword evidence="7" id="KW-0653">Protein transport</keyword>
<dbReference type="Gene3D" id="3.30.420.270">
    <property type="match status" value="1"/>
</dbReference>
<keyword evidence="7" id="KW-0813">Transport</keyword>
<evidence type="ECO:0000256" key="1">
    <source>
        <dbReference type="ARBA" id="ARBA00004162"/>
    </source>
</evidence>
<keyword evidence="10" id="KW-1185">Reference proteome</keyword>
<dbReference type="GO" id="GO:0015031">
    <property type="term" value="P:protein transport"/>
    <property type="evidence" value="ECO:0007669"/>
    <property type="project" value="UniProtKB-KW"/>
</dbReference>
<dbReference type="GO" id="GO:0005886">
    <property type="term" value="C:plasma membrane"/>
    <property type="evidence" value="ECO:0007669"/>
    <property type="project" value="UniProtKB-SubCell"/>
</dbReference>
<evidence type="ECO:0000313" key="10">
    <source>
        <dbReference type="Proteomes" id="UP001138751"/>
    </source>
</evidence>
<dbReference type="Proteomes" id="UP001138751">
    <property type="component" value="Unassembled WGS sequence"/>
</dbReference>
<accession>A0A9X9X4A8</accession>
<evidence type="ECO:0000256" key="7">
    <source>
        <dbReference type="RuleBase" id="RU003879"/>
    </source>
</evidence>
<keyword evidence="4 7" id="KW-0812">Transmembrane</keyword>
<dbReference type="PANTHER" id="PTHR30558:SF9">
    <property type="entry name" value="BIOPOLYMER TRANSPORT PROTEIN EXBD"/>
    <property type="match status" value="1"/>
</dbReference>
<proteinExistence type="inferred from homology"/>